<proteinExistence type="predicted"/>
<sequence>MNKNQLKLMHYGTMINDVITKTESTQEGLNPEFEALRNAIDSDKLADFDKAAYAKTQADFKAGTATYQDLLNQLETAAVPARLIGNHKLLAGSYARFVDACVAMTNSLGDDVTIDTAAFDAAEKIQDEETDKITKYLQKISVLV</sequence>
<gene>
    <name evidence="1" type="ORF">IV56_GL002011</name>
</gene>
<keyword evidence="2" id="KW-1185">Reference proteome</keyword>
<comment type="caution">
    <text evidence="1">The sequence shown here is derived from an EMBL/GenBank/DDBJ whole genome shotgun (WGS) entry which is preliminary data.</text>
</comment>
<dbReference type="EMBL" id="JQCE01000057">
    <property type="protein sequence ID" value="KRO16012.1"/>
    <property type="molecule type" value="Genomic_DNA"/>
</dbReference>
<dbReference type="Proteomes" id="UP000050969">
    <property type="component" value="Unassembled WGS sequence"/>
</dbReference>
<evidence type="ECO:0000313" key="2">
    <source>
        <dbReference type="Proteomes" id="UP000050969"/>
    </source>
</evidence>
<evidence type="ECO:0000313" key="1">
    <source>
        <dbReference type="EMBL" id="KRO16012.1"/>
    </source>
</evidence>
<organism evidence="1 2">
    <name type="scientific">Lacticaseibacillus saniviri JCM 17471 = DSM 24301</name>
    <dbReference type="NCBI Taxonomy" id="1293598"/>
    <lineage>
        <taxon>Bacteria</taxon>
        <taxon>Bacillati</taxon>
        <taxon>Bacillota</taxon>
        <taxon>Bacilli</taxon>
        <taxon>Lactobacillales</taxon>
        <taxon>Lactobacillaceae</taxon>
        <taxon>Lacticaseibacillus</taxon>
    </lineage>
</organism>
<accession>A0A0R2MT45</accession>
<dbReference type="AlphaFoldDB" id="A0A0R2MT45"/>
<dbReference type="RefSeq" id="WP_054778055.1">
    <property type="nucleotide sequence ID" value="NZ_BBBX01000029.1"/>
</dbReference>
<dbReference type="OrthoDB" id="2146076at2"/>
<dbReference type="STRING" id="1293598.IV56_GL002011"/>
<name>A0A0R2MT45_9LACO</name>
<dbReference type="PATRIC" id="fig|1293598.4.peg.2097"/>
<protein>
    <recommendedName>
        <fullName evidence="3">Methyl-accepting chemotaxis protein</fullName>
    </recommendedName>
</protein>
<reference evidence="1 2" key="1">
    <citation type="journal article" date="2015" name="Genome Announc.">
        <title>Expanding the biotechnology potential of lactobacilli through comparative genomics of 213 strains and associated genera.</title>
        <authorList>
            <person name="Sun Z."/>
            <person name="Harris H.M."/>
            <person name="McCann A."/>
            <person name="Guo C."/>
            <person name="Argimon S."/>
            <person name="Zhang W."/>
            <person name="Yang X."/>
            <person name="Jeffery I.B."/>
            <person name="Cooney J.C."/>
            <person name="Kagawa T.F."/>
            <person name="Liu W."/>
            <person name="Song Y."/>
            <person name="Salvetti E."/>
            <person name="Wrobel A."/>
            <person name="Rasinkangas P."/>
            <person name="Parkhill J."/>
            <person name="Rea M.C."/>
            <person name="O'Sullivan O."/>
            <person name="Ritari J."/>
            <person name="Douillard F.P."/>
            <person name="Paul Ross R."/>
            <person name="Yang R."/>
            <person name="Briner A.E."/>
            <person name="Felis G.E."/>
            <person name="de Vos W.M."/>
            <person name="Barrangou R."/>
            <person name="Klaenhammer T.R."/>
            <person name="Caufield P.W."/>
            <person name="Cui Y."/>
            <person name="Zhang H."/>
            <person name="O'Toole P.W."/>
        </authorList>
    </citation>
    <scope>NUCLEOTIDE SEQUENCE [LARGE SCALE GENOMIC DNA]</scope>
    <source>
        <strain evidence="1 2">DSM 24301</strain>
    </source>
</reference>
<evidence type="ECO:0008006" key="3">
    <source>
        <dbReference type="Google" id="ProtNLM"/>
    </source>
</evidence>